<keyword evidence="5" id="KW-0175">Coiled coil</keyword>
<dbReference type="FunFam" id="1.10.10.10:FF:000001">
    <property type="entry name" value="LysR family transcriptional regulator"/>
    <property type="match status" value="1"/>
</dbReference>
<evidence type="ECO:0000256" key="5">
    <source>
        <dbReference type="SAM" id="Coils"/>
    </source>
</evidence>
<dbReference type="SUPFAM" id="SSF53850">
    <property type="entry name" value="Periplasmic binding protein-like II"/>
    <property type="match status" value="1"/>
</dbReference>
<dbReference type="GO" id="GO:0003700">
    <property type="term" value="F:DNA-binding transcription factor activity"/>
    <property type="evidence" value="ECO:0007669"/>
    <property type="project" value="InterPro"/>
</dbReference>
<dbReference type="GO" id="GO:0003677">
    <property type="term" value="F:DNA binding"/>
    <property type="evidence" value="ECO:0007669"/>
    <property type="project" value="UniProtKB-KW"/>
</dbReference>
<evidence type="ECO:0000256" key="2">
    <source>
        <dbReference type="ARBA" id="ARBA00023015"/>
    </source>
</evidence>
<dbReference type="PANTHER" id="PTHR30537">
    <property type="entry name" value="HTH-TYPE TRANSCRIPTIONAL REGULATOR"/>
    <property type="match status" value="1"/>
</dbReference>
<accession>A0A6L5QDR3</accession>
<comment type="similarity">
    <text evidence="1">Belongs to the LysR transcriptional regulatory family.</text>
</comment>
<evidence type="ECO:0000256" key="3">
    <source>
        <dbReference type="ARBA" id="ARBA00023125"/>
    </source>
</evidence>
<evidence type="ECO:0000313" key="7">
    <source>
        <dbReference type="EMBL" id="MRX07896.1"/>
    </source>
</evidence>
<dbReference type="InterPro" id="IPR036390">
    <property type="entry name" value="WH_DNA-bd_sf"/>
</dbReference>
<protein>
    <submittedName>
        <fullName evidence="7">LysR family transcriptional regulator</fullName>
    </submittedName>
</protein>
<evidence type="ECO:0000256" key="4">
    <source>
        <dbReference type="ARBA" id="ARBA00023163"/>
    </source>
</evidence>
<proteinExistence type="inferred from homology"/>
<dbReference type="InterPro" id="IPR036388">
    <property type="entry name" value="WH-like_DNA-bd_sf"/>
</dbReference>
<dbReference type="Gene3D" id="3.40.190.290">
    <property type="match status" value="1"/>
</dbReference>
<keyword evidence="8" id="KW-1185">Reference proteome</keyword>
<evidence type="ECO:0000313" key="8">
    <source>
        <dbReference type="Proteomes" id="UP000481037"/>
    </source>
</evidence>
<dbReference type="PANTHER" id="PTHR30537:SF5">
    <property type="entry name" value="HTH-TYPE TRANSCRIPTIONAL ACTIVATOR TTDR-RELATED"/>
    <property type="match status" value="1"/>
</dbReference>
<comment type="caution">
    <text evidence="7">The sequence shown here is derived from an EMBL/GenBank/DDBJ whole genome shotgun (WGS) entry which is preliminary data.</text>
</comment>
<dbReference type="Proteomes" id="UP000481037">
    <property type="component" value="Unassembled WGS sequence"/>
</dbReference>
<dbReference type="PROSITE" id="PS50931">
    <property type="entry name" value="HTH_LYSR"/>
    <property type="match status" value="1"/>
</dbReference>
<feature type="domain" description="HTH lysR-type" evidence="6">
    <location>
        <begin position="1"/>
        <end position="59"/>
    </location>
</feature>
<dbReference type="CDD" id="cd08422">
    <property type="entry name" value="PBP2_CrgA_like"/>
    <property type="match status" value="1"/>
</dbReference>
<keyword evidence="4" id="KW-0804">Transcription</keyword>
<reference evidence="7 8" key="1">
    <citation type="submission" date="2019-11" db="EMBL/GenBank/DDBJ databases">
        <title>Novel species isolated from a subtropical stream in China.</title>
        <authorList>
            <person name="Lu H."/>
        </authorList>
    </citation>
    <scope>NUCLEOTIDE SEQUENCE [LARGE SCALE GENOMIC DNA]</scope>
    <source>
        <strain evidence="7 8">FT25W</strain>
    </source>
</reference>
<dbReference type="SUPFAM" id="SSF46785">
    <property type="entry name" value="Winged helix' DNA-binding domain"/>
    <property type="match status" value="1"/>
</dbReference>
<evidence type="ECO:0000256" key="1">
    <source>
        <dbReference type="ARBA" id="ARBA00009437"/>
    </source>
</evidence>
<dbReference type="Pfam" id="PF00126">
    <property type="entry name" value="HTH_1"/>
    <property type="match status" value="1"/>
</dbReference>
<keyword evidence="3" id="KW-0238">DNA-binding</keyword>
<organism evidence="7 8">
    <name type="scientific">Duganella alba</name>
    <dbReference type="NCBI Taxonomy" id="2666081"/>
    <lineage>
        <taxon>Bacteria</taxon>
        <taxon>Pseudomonadati</taxon>
        <taxon>Pseudomonadota</taxon>
        <taxon>Betaproteobacteria</taxon>
        <taxon>Burkholderiales</taxon>
        <taxon>Oxalobacteraceae</taxon>
        <taxon>Telluria group</taxon>
        <taxon>Duganella</taxon>
    </lineage>
</organism>
<dbReference type="EMBL" id="WKJM01000005">
    <property type="protein sequence ID" value="MRX07896.1"/>
    <property type="molecule type" value="Genomic_DNA"/>
</dbReference>
<dbReference type="Gene3D" id="1.10.10.10">
    <property type="entry name" value="Winged helix-like DNA-binding domain superfamily/Winged helix DNA-binding domain"/>
    <property type="match status" value="1"/>
</dbReference>
<sequence length="312" mass="33392">MDRFACISVFVAAVEEGSLVAAGRKFSLSASMAGKYLGSLEAELGVRLIQRSTRSLSITDAGRAYYSRCKRILEEFEEANQEASESAATLRGLLRIAAPVSFGALHMGDVVARFLGDHPQVTADVILDDHYADLHTAGIDVAIRIGRLADSELVARRLAPCRMVFCAAPSYIKQHGAPRTPADLQAAPRLAFRGAVTAGDWNVTDAAQRVHTIAGPLRAQANNMQLLLSMAVAGLGVAYGPTFAFGPAIAQGRLVQLLPDCEVEELTVQAIYPSARYLPSKVRSFVDYVAQAFAGDPQWDDFPSRAGAARGV</sequence>
<dbReference type="Pfam" id="PF03466">
    <property type="entry name" value="LysR_substrate"/>
    <property type="match status" value="1"/>
</dbReference>
<feature type="coiled-coil region" evidence="5">
    <location>
        <begin position="66"/>
        <end position="93"/>
    </location>
</feature>
<dbReference type="RefSeq" id="WP_154362412.1">
    <property type="nucleotide sequence ID" value="NZ_WKJM01000005.1"/>
</dbReference>
<keyword evidence="2" id="KW-0805">Transcription regulation</keyword>
<dbReference type="InterPro" id="IPR000847">
    <property type="entry name" value="LysR_HTH_N"/>
</dbReference>
<dbReference type="AlphaFoldDB" id="A0A6L5QDR3"/>
<dbReference type="InterPro" id="IPR005119">
    <property type="entry name" value="LysR_subst-bd"/>
</dbReference>
<gene>
    <name evidence="7" type="ORF">GJ697_08640</name>
</gene>
<name>A0A6L5QDR3_9BURK</name>
<evidence type="ECO:0000259" key="6">
    <source>
        <dbReference type="PROSITE" id="PS50931"/>
    </source>
</evidence>
<dbReference type="InterPro" id="IPR058163">
    <property type="entry name" value="LysR-type_TF_proteobact-type"/>
</dbReference>